<dbReference type="PROSITE" id="PS50931">
    <property type="entry name" value="HTH_LYSR"/>
    <property type="match status" value="1"/>
</dbReference>
<evidence type="ECO:0000256" key="4">
    <source>
        <dbReference type="ARBA" id="ARBA00023125"/>
    </source>
</evidence>
<dbReference type="GO" id="GO:0006355">
    <property type="term" value="P:regulation of DNA-templated transcription"/>
    <property type="evidence" value="ECO:0000318"/>
    <property type="project" value="GO_Central"/>
</dbReference>
<dbReference type="Gene3D" id="3.40.190.290">
    <property type="match status" value="1"/>
</dbReference>
<dbReference type="PhylomeDB" id="Q89GG1"/>
<dbReference type="InParanoid" id="Q89GG1"/>
<dbReference type="EMBL" id="BA000040">
    <property type="protein sequence ID" value="BAC51649.1"/>
    <property type="molecule type" value="Genomic_DNA"/>
</dbReference>
<dbReference type="FunCoup" id="Q89GG1">
    <property type="interactions" value="29"/>
</dbReference>
<dbReference type="GO" id="GO:0003700">
    <property type="term" value="F:DNA-binding transcription factor activity"/>
    <property type="evidence" value="ECO:0007669"/>
    <property type="project" value="InterPro"/>
</dbReference>
<dbReference type="SUPFAM" id="SSF46785">
    <property type="entry name" value="Winged helix' DNA-binding domain"/>
    <property type="match status" value="1"/>
</dbReference>
<dbReference type="PANTHER" id="PTHR30419:SF8">
    <property type="entry name" value="NITROGEN ASSIMILATION TRANSCRIPTIONAL ACTIVATOR-RELATED"/>
    <property type="match status" value="1"/>
</dbReference>
<reference evidence="9" key="1">
    <citation type="journal article" date="2002" name="DNA Res.">
        <title>Complete genomic sequence of nitrogen-fixing symbiotic bacterium Bradyrhizobium japonicum USDA110.</title>
        <authorList>
            <person name="Kaneko T."/>
            <person name="Nakamura Y."/>
            <person name="Sato S."/>
            <person name="Minamisawa K."/>
            <person name="Uchiumi T."/>
            <person name="Sasamoto S."/>
            <person name="Watanabe A."/>
            <person name="Idesawa K."/>
            <person name="Iriguchi M."/>
            <person name="Kawashima K."/>
            <person name="Kohara M."/>
            <person name="Matsumoto M."/>
            <person name="Shimpo S."/>
            <person name="Tsuruoka H."/>
            <person name="Wada T."/>
            <person name="Yamada M."/>
            <person name="Tabata S."/>
        </authorList>
    </citation>
    <scope>NUCLEOTIDE SEQUENCE [LARGE SCALE GENOMIC DNA]</scope>
    <source>
        <strain evidence="9">JCM 10833 / BCRC 13528 / IAM 13628 / NBRC 14792 / USDA 110</strain>
    </source>
</reference>
<dbReference type="AlphaFoldDB" id="Q89GG1"/>
<dbReference type="SUPFAM" id="SSF53850">
    <property type="entry name" value="Periplasmic binding protein-like II"/>
    <property type="match status" value="1"/>
</dbReference>
<organism evidence="8 9">
    <name type="scientific">Bradyrhizobium diazoefficiens (strain JCM 10833 / BCRC 13528 / IAM 13628 / NBRC 14792 / USDA 110)</name>
    <dbReference type="NCBI Taxonomy" id="224911"/>
    <lineage>
        <taxon>Bacteria</taxon>
        <taxon>Pseudomonadati</taxon>
        <taxon>Pseudomonadota</taxon>
        <taxon>Alphaproteobacteria</taxon>
        <taxon>Hyphomicrobiales</taxon>
        <taxon>Nitrobacteraceae</taxon>
        <taxon>Bradyrhizobium</taxon>
    </lineage>
</organism>
<dbReference type="KEGG" id="bja:blr6384"/>
<dbReference type="Pfam" id="PF03466">
    <property type="entry name" value="LysR_substrate"/>
    <property type="match status" value="1"/>
</dbReference>
<dbReference type="PATRIC" id="fig|224911.5.peg.6524"/>
<dbReference type="CDD" id="cd08440">
    <property type="entry name" value="PBP2_LTTR_like_4"/>
    <property type="match status" value="1"/>
</dbReference>
<dbReference type="EnsemblBacteria" id="BAC51649">
    <property type="protein sequence ID" value="BAC51649"/>
    <property type="gene ID" value="BAC51649"/>
</dbReference>
<dbReference type="FunFam" id="1.10.10.10:FF:000001">
    <property type="entry name" value="LysR family transcriptional regulator"/>
    <property type="match status" value="1"/>
</dbReference>
<dbReference type="Pfam" id="PF00126">
    <property type="entry name" value="HTH_1"/>
    <property type="match status" value="1"/>
</dbReference>
<comment type="function">
    <text evidence="1">NodD regulates the expression of the nodABCFE genes which encode other nodulation proteins. NodD is also a negative regulator of its own expression. Binds flavonoids as inducers.</text>
</comment>
<evidence type="ECO:0000256" key="3">
    <source>
        <dbReference type="ARBA" id="ARBA00023015"/>
    </source>
</evidence>
<name>Q89GG1_BRADU</name>
<dbReference type="InterPro" id="IPR000847">
    <property type="entry name" value="LysR_HTH_N"/>
</dbReference>
<protein>
    <submittedName>
        <fullName evidence="8">Transcriptional regulatory protein</fullName>
    </submittedName>
</protein>
<dbReference type="InterPro" id="IPR036388">
    <property type="entry name" value="WH-like_DNA-bd_sf"/>
</dbReference>
<dbReference type="GO" id="GO:0005829">
    <property type="term" value="C:cytosol"/>
    <property type="evidence" value="ECO:0000318"/>
    <property type="project" value="GO_Central"/>
</dbReference>
<evidence type="ECO:0000256" key="6">
    <source>
        <dbReference type="SAM" id="Phobius"/>
    </source>
</evidence>
<proteinExistence type="inferred from homology"/>
<keyword evidence="9" id="KW-1185">Reference proteome</keyword>
<comment type="similarity">
    <text evidence="2">Belongs to the LysR transcriptional regulatory family.</text>
</comment>
<dbReference type="HOGENOM" id="CLU_039613_6_0_5"/>
<dbReference type="PRINTS" id="PR00039">
    <property type="entry name" value="HTHLYSR"/>
</dbReference>
<dbReference type="eggNOG" id="COG0583">
    <property type="taxonomic scope" value="Bacteria"/>
</dbReference>
<evidence type="ECO:0000256" key="5">
    <source>
        <dbReference type="ARBA" id="ARBA00023163"/>
    </source>
</evidence>
<sequence length="350" mass="38478">MRDRLEPPSSLFSPRVATGLRALIWLLAGFLAGLCACPMTWFLGRGFAFDSFDTVAETGSFVRTAKALNLSQPALSRRIQKLEESLGAPLLERSTRHVNLTMTGRDFLPKVRRLIDEFETSVLAIHDIGARSSGLVSVAAVPTAVFYFLPRAIGRFAEAYPRIRIRILDIGANEGLEAVARGEVDFGINFIGASHAEIEFEKLVEDPFVLACRHDHPLASRKQVSWSDIVSHRVITVGRNSGNRALIDNALARYGLQLNWSYEVAHLSGSLGLVEAGLGIAVLPRLATPAAGHPIIHTVRLTEPEESRTIGIVRRHGSTLSPHAGQFLKMLLEAWRSPSRISSRGKQRPR</sequence>
<feature type="domain" description="HTH lysR-type" evidence="7">
    <location>
        <begin position="52"/>
        <end position="101"/>
    </location>
</feature>
<evidence type="ECO:0000256" key="2">
    <source>
        <dbReference type="ARBA" id="ARBA00009437"/>
    </source>
</evidence>
<dbReference type="InterPro" id="IPR050950">
    <property type="entry name" value="HTH-type_LysR_regulators"/>
</dbReference>
<keyword evidence="6" id="KW-1133">Transmembrane helix</keyword>
<dbReference type="OrthoDB" id="8437302at2"/>
<dbReference type="PANTHER" id="PTHR30419">
    <property type="entry name" value="HTH-TYPE TRANSCRIPTIONAL REGULATOR YBHD"/>
    <property type="match status" value="1"/>
</dbReference>
<keyword evidence="6" id="KW-0472">Membrane</keyword>
<keyword evidence="3" id="KW-0805">Transcription regulation</keyword>
<evidence type="ECO:0000259" key="7">
    <source>
        <dbReference type="PROSITE" id="PS50931"/>
    </source>
</evidence>
<dbReference type="GO" id="GO:0043565">
    <property type="term" value="F:sequence-specific DNA binding"/>
    <property type="evidence" value="ECO:0000318"/>
    <property type="project" value="GO_Central"/>
</dbReference>
<evidence type="ECO:0000313" key="8">
    <source>
        <dbReference type="EMBL" id="BAC51649.1"/>
    </source>
</evidence>
<gene>
    <name evidence="8" type="ordered locus">blr6384</name>
</gene>
<keyword evidence="4" id="KW-0238">DNA-binding</keyword>
<dbReference type="STRING" id="224911.AAV28_29475"/>
<dbReference type="InterPro" id="IPR036390">
    <property type="entry name" value="WH_DNA-bd_sf"/>
</dbReference>
<dbReference type="InterPro" id="IPR005119">
    <property type="entry name" value="LysR_subst-bd"/>
</dbReference>
<evidence type="ECO:0000313" key="9">
    <source>
        <dbReference type="Proteomes" id="UP000002526"/>
    </source>
</evidence>
<feature type="transmembrane region" description="Helical" evidence="6">
    <location>
        <begin position="20"/>
        <end position="43"/>
    </location>
</feature>
<accession>Q89GG1</accession>
<keyword evidence="5" id="KW-0804">Transcription</keyword>
<keyword evidence="6" id="KW-0812">Transmembrane</keyword>
<dbReference type="Proteomes" id="UP000002526">
    <property type="component" value="Chromosome"/>
</dbReference>
<dbReference type="Gene3D" id="1.10.10.10">
    <property type="entry name" value="Winged helix-like DNA-binding domain superfamily/Winged helix DNA-binding domain"/>
    <property type="match status" value="1"/>
</dbReference>
<evidence type="ECO:0000256" key="1">
    <source>
        <dbReference type="ARBA" id="ARBA00003502"/>
    </source>
</evidence>